<protein>
    <submittedName>
        <fullName evidence="2">Fungal zn(2)-Cys(6) binuclear cluster domain-containing protein</fullName>
    </submittedName>
</protein>
<keyword evidence="3" id="KW-1185">Reference proteome</keyword>
<evidence type="ECO:0000313" key="2">
    <source>
        <dbReference type="EMBL" id="KAF4582276.1"/>
    </source>
</evidence>
<feature type="compositionally biased region" description="Basic and acidic residues" evidence="1">
    <location>
        <begin position="307"/>
        <end position="317"/>
    </location>
</feature>
<name>A0A8H4Q222_9HYPO</name>
<dbReference type="Proteomes" id="UP000562929">
    <property type="component" value="Unassembled WGS sequence"/>
</dbReference>
<feature type="region of interest" description="Disordered" evidence="1">
    <location>
        <begin position="74"/>
        <end position="96"/>
    </location>
</feature>
<dbReference type="OrthoDB" id="5394557at2759"/>
<gene>
    <name evidence="2" type="ORF">GQ602_006900</name>
</gene>
<feature type="region of interest" description="Disordered" evidence="1">
    <location>
        <begin position="274"/>
        <end position="323"/>
    </location>
</feature>
<evidence type="ECO:0000313" key="3">
    <source>
        <dbReference type="Proteomes" id="UP000562929"/>
    </source>
</evidence>
<comment type="caution">
    <text evidence="2">The sequence shown here is derived from an EMBL/GenBank/DDBJ whole genome shotgun (WGS) entry which is preliminary data.</text>
</comment>
<accession>A0A8H4Q222</accession>
<reference evidence="2 3" key="1">
    <citation type="journal article" date="2020" name="G3 (Bethesda)">
        <title>Genetic Underpinnings of Host Manipulation by Ophiocordyceps as Revealed by Comparative Transcriptomics.</title>
        <authorList>
            <person name="Will I."/>
            <person name="Das B."/>
            <person name="Trinh T."/>
            <person name="Brachmann A."/>
            <person name="Ohm R.A."/>
            <person name="de Bekker C."/>
        </authorList>
    </citation>
    <scope>NUCLEOTIDE SEQUENCE [LARGE SCALE GENOMIC DNA]</scope>
    <source>
        <strain evidence="2 3">EC05</strain>
    </source>
</reference>
<sequence>MPAPSPVSSQEVTHVKPSAFTYDVNASRIVQARSSSAASPICLPMTGLGDGLGLSDSHAASGRRTVEVSRGVAAATAGPEVESGGGGTGGGGGGSPTTTAYGSKQYYAATAWSNGTGTSAGAAGGGGVYDEDVTVDYAICSPSFATVTDEASPYRVTSHPTTTTAARASGLMYMDADTTYGYGPVRPPAETGCLPYHHPSLAGAVTRPERLPGRAGATAPYRATDYRRSGDGLNGTGFHSYAASAAHLAFGGPETAGYALSDATAAFGGPGPMTAAATTTTTTTDGDHHGQSFLFRPHDGCGSLQGEAEKGPEEGKSSARMRR</sequence>
<feature type="compositionally biased region" description="Gly residues" evidence="1">
    <location>
        <begin position="83"/>
        <end position="95"/>
    </location>
</feature>
<dbReference type="AlphaFoldDB" id="A0A8H4Q222"/>
<evidence type="ECO:0000256" key="1">
    <source>
        <dbReference type="SAM" id="MobiDB-lite"/>
    </source>
</evidence>
<dbReference type="EMBL" id="JAACLJ010000008">
    <property type="protein sequence ID" value="KAF4582276.1"/>
    <property type="molecule type" value="Genomic_DNA"/>
</dbReference>
<proteinExistence type="predicted"/>
<organism evidence="2 3">
    <name type="scientific">Ophiocordyceps camponoti-floridani</name>
    <dbReference type="NCBI Taxonomy" id="2030778"/>
    <lineage>
        <taxon>Eukaryota</taxon>
        <taxon>Fungi</taxon>
        <taxon>Dikarya</taxon>
        <taxon>Ascomycota</taxon>
        <taxon>Pezizomycotina</taxon>
        <taxon>Sordariomycetes</taxon>
        <taxon>Hypocreomycetidae</taxon>
        <taxon>Hypocreales</taxon>
        <taxon>Ophiocordycipitaceae</taxon>
        <taxon>Ophiocordyceps</taxon>
    </lineage>
</organism>
<feature type="compositionally biased region" description="Low complexity" evidence="1">
    <location>
        <begin position="274"/>
        <end position="284"/>
    </location>
</feature>